<organism evidence="7 8">
    <name type="scientific">Desulfovibrio piger</name>
    <dbReference type="NCBI Taxonomy" id="901"/>
    <lineage>
        <taxon>Bacteria</taxon>
        <taxon>Pseudomonadati</taxon>
        <taxon>Thermodesulfobacteriota</taxon>
        <taxon>Desulfovibrionia</taxon>
        <taxon>Desulfovibrionales</taxon>
        <taxon>Desulfovibrionaceae</taxon>
        <taxon>Desulfovibrio</taxon>
    </lineage>
</organism>
<evidence type="ECO:0000256" key="4">
    <source>
        <dbReference type="ARBA" id="ARBA00022777"/>
    </source>
</evidence>
<keyword evidence="2 7" id="KW-0808">Transferase</keyword>
<dbReference type="InterPro" id="IPR013749">
    <property type="entry name" value="PM/HMP-P_kinase-1"/>
</dbReference>
<proteinExistence type="predicted"/>
<dbReference type="CDD" id="cd01173">
    <property type="entry name" value="pyridoxal_pyridoxamine_kinase"/>
    <property type="match status" value="1"/>
</dbReference>
<name>A0A1K1LFY1_9BACT</name>
<sequence length="290" mass="31420">MHEIPLQRVAAIHDLSGFGRASLTVVIPILAGMGVQTCPLPTAVLSSQTSGVEGFTFHDLTAEMGPMLDHWQQLGLTFDAVYSGFLGNPHQLEVAARCIGHFLKPGGFALVDPVLGDNGTLDPTQTPEMVEAMRQLIGHAHVITPNLTEAAFLLGEPYRPDIPPDALKEQLRRLAAMGPDRVVITSAPAARPGHCAAVAYDRRQGRFWKMESPYIPAFYPGTGDTFSSVLVGAFLQGDSLPVALERAVRFVTLGIRVTYGYDTRHSDGVLLERTLPALQDRCSIGEYEAF</sequence>
<evidence type="ECO:0000313" key="8">
    <source>
        <dbReference type="Proteomes" id="UP000186323"/>
    </source>
</evidence>
<evidence type="ECO:0000259" key="6">
    <source>
        <dbReference type="Pfam" id="PF08543"/>
    </source>
</evidence>
<evidence type="ECO:0000256" key="2">
    <source>
        <dbReference type="ARBA" id="ARBA00022679"/>
    </source>
</evidence>
<keyword evidence="5" id="KW-0067">ATP-binding</keyword>
<dbReference type="KEGG" id="dpg:DESPIGER_1795"/>
<dbReference type="PANTHER" id="PTHR20858">
    <property type="entry name" value="PHOSPHOMETHYLPYRIMIDINE KINASE"/>
    <property type="match status" value="1"/>
</dbReference>
<dbReference type="Gene3D" id="3.40.1190.20">
    <property type="match status" value="1"/>
</dbReference>
<dbReference type="NCBIfam" id="NF005491">
    <property type="entry name" value="PRK07105.1"/>
    <property type="match status" value="1"/>
</dbReference>
<dbReference type="Pfam" id="PF08543">
    <property type="entry name" value="Phos_pyr_kin"/>
    <property type="match status" value="1"/>
</dbReference>
<dbReference type="SUPFAM" id="SSF53613">
    <property type="entry name" value="Ribokinase-like"/>
    <property type="match status" value="1"/>
</dbReference>
<dbReference type="InterPro" id="IPR029056">
    <property type="entry name" value="Ribokinase-like"/>
</dbReference>
<dbReference type="GO" id="GO:0009228">
    <property type="term" value="P:thiamine biosynthetic process"/>
    <property type="evidence" value="ECO:0007669"/>
    <property type="project" value="TreeGrafter"/>
</dbReference>
<dbReference type="GO" id="GO:0009443">
    <property type="term" value="P:pyridoxal 5'-phosphate salvage"/>
    <property type="evidence" value="ECO:0007669"/>
    <property type="project" value="InterPro"/>
</dbReference>
<reference evidence="8" key="1">
    <citation type="submission" date="2016-10" db="EMBL/GenBank/DDBJ databases">
        <authorList>
            <person name="Wegmann U."/>
        </authorList>
    </citation>
    <scope>NUCLEOTIDE SEQUENCE [LARGE SCALE GENOMIC DNA]</scope>
</reference>
<dbReference type="EMBL" id="LT630450">
    <property type="protein sequence ID" value="SFV73625.1"/>
    <property type="molecule type" value="Genomic_DNA"/>
</dbReference>
<evidence type="ECO:0000313" key="7">
    <source>
        <dbReference type="EMBL" id="SFV73625.1"/>
    </source>
</evidence>
<evidence type="ECO:0000256" key="3">
    <source>
        <dbReference type="ARBA" id="ARBA00022741"/>
    </source>
</evidence>
<dbReference type="Proteomes" id="UP000186323">
    <property type="component" value="Chromosome I"/>
</dbReference>
<keyword evidence="8" id="KW-1185">Reference proteome</keyword>
<evidence type="ECO:0000256" key="1">
    <source>
        <dbReference type="ARBA" id="ARBA00012104"/>
    </source>
</evidence>
<keyword evidence="3" id="KW-0547">Nucleotide-binding</keyword>
<dbReference type="AlphaFoldDB" id="A0A1K1LFY1"/>
<evidence type="ECO:0000256" key="5">
    <source>
        <dbReference type="ARBA" id="ARBA00022840"/>
    </source>
</evidence>
<gene>
    <name evidence="7" type="ORF">DESPIGER_1795</name>
</gene>
<dbReference type="OrthoDB" id="9800808at2"/>
<dbReference type="EC" id="2.7.1.35" evidence="1"/>
<keyword evidence="4 7" id="KW-0418">Kinase</keyword>
<dbReference type="GO" id="GO:0008478">
    <property type="term" value="F:pyridoxal kinase activity"/>
    <property type="evidence" value="ECO:0007669"/>
    <property type="project" value="UniProtKB-EC"/>
</dbReference>
<dbReference type="InterPro" id="IPR004625">
    <property type="entry name" value="PyrdxlKinase"/>
</dbReference>
<dbReference type="RefSeq" id="WP_072335632.1">
    <property type="nucleotide sequence ID" value="NZ_LT630450.1"/>
</dbReference>
<dbReference type="GO" id="GO:0005829">
    <property type="term" value="C:cytosol"/>
    <property type="evidence" value="ECO:0007669"/>
    <property type="project" value="TreeGrafter"/>
</dbReference>
<accession>A0A1K1LFY1</accession>
<dbReference type="GO" id="GO:0008902">
    <property type="term" value="F:hydroxymethylpyrimidine kinase activity"/>
    <property type="evidence" value="ECO:0007669"/>
    <property type="project" value="TreeGrafter"/>
</dbReference>
<dbReference type="PANTHER" id="PTHR20858:SF17">
    <property type="entry name" value="HYDROXYMETHYLPYRIMIDINE_PHOSPHOMETHYLPYRIMIDINE KINASE THI20-RELATED"/>
    <property type="match status" value="1"/>
</dbReference>
<dbReference type="GO" id="GO:0008972">
    <property type="term" value="F:phosphomethylpyrimidine kinase activity"/>
    <property type="evidence" value="ECO:0007669"/>
    <property type="project" value="TreeGrafter"/>
</dbReference>
<protein>
    <recommendedName>
        <fullName evidence="1">pyridoxal kinase</fullName>
        <ecNumber evidence="1">2.7.1.35</ecNumber>
    </recommendedName>
</protein>
<feature type="domain" description="Pyridoxamine kinase/Phosphomethylpyrimidine kinase" evidence="6">
    <location>
        <begin position="33"/>
        <end position="259"/>
    </location>
</feature>
<dbReference type="GO" id="GO:0005524">
    <property type="term" value="F:ATP binding"/>
    <property type="evidence" value="ECO:0007669"/>
    <property type="project" value="UniProtKB-KW"/>
</dbReference>